<sequence length="61" mass="6232">MGHVARLPCTCADRSPVAGRPGHGLRALVKQEPQRFNMAVTSGGAGFFGGRNAAAPSLGRA</sequence>
<proteinExistence type="predicted"/>
<organism evidence="1 2">
    <name type="scientific">Roseicyclus elongatus DSM 19469</name>
    <dbReference type="NCBI Taxonomy" id="1294273"/>
    <lineage>
        <taxon>Bacteria</taxon>
        <taxon>Pseudomonadati</taxon>
        <taxon>Pseudomonadota</taxon>
        <taxon>Alphaproteobacteria</taxon>
        <taxon>Rhodobacterales</taxon>
        <taxon>Roseobacteraceae</taxon>
        <taxon>Roseicyclus</taxon>
    </lineage>
</organism>
<evidence type="ECO:0000313" key="2">
    <source>
        <dbReference type="Proteomes" id="UP000019593"/>
    </source>
</evidence>
<dbReference type="KEGG" id="red:roselon_03300"/>
<dbReference type="STRING" id="1294273.roselon_03300"/>
<name>W8RW72_9RHOB</name>
<gene>
    <name evidence="1" type="ORF">roselon_03300</name>
</gene>
<reference evidence="1 2" key="1">
    <citation type="submission" date="2013-03" db="EMBL/GenBank/DDBJ databases">
        <authorList>
            <person name="Fiebig A."/>
            <person name="Goeker M."/>
            <person name="Klenk H.-P.P."/>
        </authorList>
    </citation>
    <scope>NUCLEOTIDE SEQUENCE [LARGE SCALE GENOMIC DNA]</scope>
    <source>
        <strain evidence="2">DSM 19469</strain>
    </source>
</reference>
<accession>W8RW72</accession>
<evidence type="ECO:0000313" key="1">
    <source>
        <dbReference type="EMBL" id="AHM05558.1"/>
    </source>
</evidence>
<dbReference type="EMBL" id="CP004372">
    <property type="protein sequence ID" value="AHM05558.1"/>
    <property type="molecule type" value="Genomic_DNA"/>
</dbReference>
<dbReference type="AlphaFoldDB" id="W8RW72"/>
<dbReference type="Proteomes" id="UP000019593">
    <property type="component" value="Chromosome"/>
</dbReference>
<dbReference type="HOGENOM" id="CLU_2919888_0_0_5"/>
<protein>
    <submittedName>
        <fullName evidence="1">Uncharacterized protein</fullName>
    </submittedName>
</protein>
<keyword evidence="2" id="KW-1185">Reference proteome</keyword>